<dbReference type="EMBL" id="GG666660">
    <property type="protein sequence ID" value="EEN45284.1"/>
    <property type="molecule type" value="Genomic_DNA"/>
</dbReference>
<dbReference type="SUPFAM" id="SSF48452">
    <property type="entry name" value="TPR-like"/>
    <property type="match status" value="1"/>
</dbReference>
<feature type="compositionally biased region" description="Polar residues" evidence="1">
    <location>
        <begin position="45"/>
        <end position="64"/>
    </location>
</feature>
<organism>
    <name type="scientific">Branchiostoma floridae</name>
    <name type="common">Florida lancelet</name>
    <name type="synonym">Amphioxus</name>
    <dbReference type="NCBI Taxonomy" id="7739"/>
    <lineage>
        <taxon>Eukaryota</taxon>
        <taxon>Metazoa</taxon>
        <taxon>Chordata</taxon>
        <taxon>Cephalochordata</taxon>
        <taxon>Leptocardii</taxon>
        <taxon>Amphioxiformes</taxon>
        <taxon>Branchiostomatidae</taxon>
        <taxon>Branchiostoma</taxon>
    </lineage>
</organism>
<evidence type="ECO:0000256" key="1">
    <source>
        <dbReference type="SAM" id="MobiDB-lite"/>
    </source>
</evidence>
<sequence>MWLRARYTDGSRRTFGPYRPVLDLCEDSCDGETPDHRDEDATSLVGDSNPFTSSSTSHQTAPDVTNERCTFSGHLQEGCRALQTGDLDKAEEHFAAALKLVHVKDSNAEEHLKEAEPLNKLSDVYLRRGILSEDGGDFTKAAALCNAALVRAREEDRERIKRKIRNVTRLFCRHVLGTEQTVDIGTVEKHKLQLKEIREHV</sequence>
<protein>
    <submittedName>
        <fullName evidence="2">Uncharacterized protein</fullName>
    </submittedName>
</protein>
<dbReference type="Gene3D" id="1.25.40.10">
    <property type="entry name" value="Tetratricopeptide repeat domain"/>
    <property type="match status" value="1"/>
</dbReference>
<proteinExistence type="predicted"/>
<dbReference type="InterPro" id="IPR011990">
    <property type="entry name" value="TPR-like_helical_dom_sf"/>
</dbReference>
<dbReference type="PANTHER" id="PTHR19959:SF119">
    <property type="entry name" value="FUNGAL LIPASE-LIKE DOMAIN-CONTAINING PROTEIN"/>
    <property type="match status" value="1"/>
</dbReference>
<dbReference type="InParanoid" id="C3ZQ91"/>
<evidence type="ECO:0000313" key="2">
    <source>
        <dbReference type="EMBL" id="EEN45284.1"/>
    </source>
</evidence>
<reference evidence="2" key="1">
    <citation type="journal article" date="2008" name="Nature">
        <title>The amphioxus genome and the evolution of the chordate karyotype.</title>
        <authorList>
            <consortium name="US DOE Joint Genome Institute (JGI-PGF)"/>
            <person name="Putnam N.H."/>
            <person name="Butts T."/>
            <person name="Ferrier D.E.K."/>
            <person name="Furlong R.F."/>
            <person name="Hellsten U."/>
            <person name="Kawashima T."/>
            <person name="Robinson-Rechavi M."/>
            <person name="Shoguchi E."/>
            <person name="Terry A."/>
            <person name="Yu J.-K."/>
            <person name="Benito-Gutierrez E.L."/>
            <person name="Dubchak I."/>
            <person name="Garcia-Fernandez J."/>
            <person name="Gibson-Brown J.J."/>
            <person name="Grigoriev I.V."/>
            <person name="Horton A.C."/>
            <person name="de Jong P.J."/>
            <person name="Jurka J."/>
            <person name="Kapitonov V.V."/>
            <person name="Kohara Y."/>
            <person name="Kuroki Y."/>
            <person name="Lindquist E."/>
            <person name="Lucas S."/>
            <person name="Osoegawa K."/>
            <person name="Pennacchio L.A."/>
            <person name="Salamov A.A."/>
            <person name="Satou Y."/>
            <person name="Sauka-Spengler T."/>
            <person name="Schmutz J."/>
            <person name="Shin-I T."/>
            <person name="Toyoda A."/>
            <person name="Bronner-Fraser M."/>
            <person name="Fujiyama A."/>
            <person name="Holland L.Z."/>
            <person name="Holland P.W.H."/>
            <person name="Satoh N."/>
            <person name="Rokhsar D.S."/>
        </authorList>
    </citation>
    <scope>NUCLEOTIDE SEQUENCE [LARGE SCALE GENOMIC DNA]</scope>
    <source>
        <strain evidence="2">S238N-H82</strain>
        <tissue evidence="2">Testes</tissue>
    </source>
</reference>
<dbReference type="AlphaFoldDB" id="C3ZQ91"/>
<accession>C3ZQ91</accession>
<dbReference type="PANTHER" id="PTHR19959">
    <property type="entry name" value="KINESIN LIGHT CHAIN"/>
    <property type="match status" value="1"/>
</dbReference>
<feature type="region of interest" description="Disordered" evidence="1">
    <location>
        <begin position="30"/>
        <end position="64"/>
    </location>
</feature>
<name>C3ZQ91_BRAFL</name>
<gene>
    <name evidence="2" type="ORF">BRAFLDRAFT_102515</name>
</gene>